<feature type="transmembrane region" description="Helical" evidence="7">
    <location>
        <begin position="167"/>
        <end position="187"/>
    </location>
</feature>
<sequence>MAVFIVDLLNLFYISLLHNPALTAAIGFCGAVGFVQLAVCIGLSIATSAVCAKFLGAGRGDLARKLGSSFMVTVFILTSLIGMLTYFFATPILHLFGAYGHGFSEALLYIKTVSPFLPLIALGMALTGLLRAVGDAKNAMAVTILGALATALFDPILIFGFKLGLLGAALSTVLTRFVIFFAAILYLRPHNLLEKPSLKAWPEANKVMGHIAIPAILTNMATPIGGAYITHSMAKFGLEAVAGQAVIDRITPVAFAFIFALTGSVGPIISQNYGAGHMKRVRETLLCSLKLVGLCVAFMWLLLALLQNQIIILFSATGTTAAIIHLFCSWLIAGHFFIGMLFVANVVFNNLGYPLFSTLFNWSRATLGTIPFVWLFLHFGPKGVLYGQFLGAVPFGICAIWAAFHVIKTLEKKQRQSTRSFSSPHAASPFQDVPLATEDSAMAELNTPP</sequence>
<dbReference type="PANTHER" id="PTHR43549:SF2">
    <property type="entry name" value="MULTIDRUG RESISTANCE PROTEIN NORM-RELATED"/>
    <property type="match status" value="1"/>
</dbReference>
<keyword evidence="2" id="KW-0813">Transport</keyword>
<proteinExistence type="predicted"/>
<evidence type="ECO:0000256" key="3">
    <source>
        <dbReference type="ARBA" id="ARBA00022475"/>
    </source>
</evidence>
<evidence type="ECO:0000313" key="9">
    <source>
        <dbReference type="Proteomes" id="UP000516349"/>
    </source>
</evidence>
<feature type="transmembrane region" description="Helical" evidence="7">
    <location>
        <begin position="250"/>
        <end position="270"/>
    </location>
</feature>
<evidence type="ECO:0000313" key="8">
    <source>
        <dbReference type="EMBL" id="QNT77764.1"/>
    </source>
</evidence>
<feature type="transmembrane region" description="Helical" evidence="7">
    <location>
        <begin position="20"/>
        <end position="45"/>
    </location>
</feature>
<feature type="transmembrane region" description="Helical" evidence="7">
    <location>
        <begin position="291"/>
        <end position="316"/>
    </location>
</feature>
<evidence type="ECO:0000256" key="1">
    <source>
        <dbReference type="ARBA" id="ARBA00004429"/>
    </source>
</evidence>
<feature type="transmembrane region" description="Helical" evidence="7">
    <location>
        <begin position="385"/>
        <end position="407"/>
    </location>
</feature>
<dbReference type="InterPro" id="IPR002528">
    <property type="entry name" value="MATE_fam"/>
</dbReference>
<evidence type="ECO:0000256" key="4">
    <source>
        <dbReference type="ARBA" id="ARBA00022692"/>
    </source>
</evidence>
<keyword evidence="6 7" id="KW-0472">Membrane</keyword>
<dbReference type="Pfam" id="PF01554">
    <property type="entry name" value="MatE"/>
    <property type="match status" value="2"/>
</dbReference>
<accession>A0A7H1NPQ4</accession>
<dbReference type="GO" id="GO:0005886">
    <property type="term" value="C:plasma membrane"/>
    <property type="evidence" value="ECO:0007669"/>
    <property type="project" value="UniProtKB-SubCell"/>
</dbReference>
<feature type="transmembrane region" description="Helical" evidence="7">
    <location>
        <begin position="207"/>
        <end position="230"/>
    </location>
</feature>
<dbReference type="AlphaFoldDB" id="A0A7H1NPQ4"/>
<dbReference type="EMBL" id="CP060244">
    <property type="protein sequence ID" value="QNT77764.1"/>
    <property type="molecule type" value="Genomic_DNA"/>
</dbReference>
<organism evidence="8 9">
    <name type="scientific">Entomobacter blattae</name>
    <dbReference type="NCBI Taxonomy" id="2762277"/>
    <lineage>
        <taxon>Bacteria</taxon>
        <taxon>Pseudomonadati</taxon>
        <taxon>Pseudomonadota</taxon>
        <taxon>Alphaproteobacteria</taxon>
        <taxon>Acetobacterales</taxon>
        <taxon>Acetobacteraceae</taxon>
        <taxon>Entomobacter</taxon>
    </lineage>
</organism>
<protein>
    <submittedName>
        <fullName evidence="8">MatE</fullName>
    </submittedName>
</protein>
<keyword evidence="3" id="KW-1003">Cell membrane</keyword>
<dbReference type="GO" id="GO:0042910">
    <property type="term" value="F:xenobiotic transmembrane transporter activity"/>
    <property type="evidence" value="ECO:0007669"/>
    <property type="project" value="InterPro"/>
</dbReference>
<evidence type="ECO:0000256" key="6">
    <source>
        <dbReference type="ARBA" id="ARBA00023136"/>
    </source>
</evidence>
<evidence type="ECO:0000256" key="5">
    <source>
        <dbReference type="ARBA" id="ARBA00022989"/>
    </source>
</evidence>
<dbReference type="PANTHER" id="PTHR43549">
    <property type="entry name" value="MULTIDRUG RESISTANCE PROTEIN YPNP-RELATED"/>
    <property type="match status" value="1"/>
</dbReference>
<feature type="transmembrane region" description="Helical" evidence="7">
    <location>
        <begin position="66"/>
        <end position="88"/>
    </location>
</feature>
<gene>
    <name evidence="8" type="ORF">JGUZn3_05170</name>
</gene>
<dbReference type="PIRSF" id="PIRSF006603">
    <property type="entry name" value="DinF"/>
    <property type="match status" value="1"/>
</dbReference>
<evidence type="ECO:0000256" key="7">
    <source>
        <dbReference type="SAM" id="Phobius"/>
    </source>
</evidence>
<keyword evidence="9" id="KW-1185">Reference proteome</keyword>
<feature type="transmembrane region" description="Helical" evidence="7">
    <location>
        <begin position="359"/>
        <end position="379"/>
    </location>
</feature>
<feature type="transmembrane region" description="Helical" evidence="7">
    <location>
        <begin position="142"/>
        <end position="161"/>
    </location>
</feature>
<dbReference type="KEGG" id="ebla:JGUZn3_05170"/>
<comment type="subcellular location">
    <subcellularLocation>
        <location evidence="1">Cell inner membrane</location>
        <topology evidence="1">Multi-pass membrane protein</topology>
    </subcellularLocation>
</comment>
<keyword evidence="5 7" id="KW-1133">Transmembrane helix</keyword>
<name>A0A7H1NPQ4_9PROT</name>
<keyword evidence="4 7" id="KW-0812">Transmembrane</keyword>
<evidence type="ECO:0000256" key="2">
    <source>
        <dbReference type="ARBA" id="ARBA00022448"/>
    </source>
</evidence>
<feature type="transmembrane region" description="Helical" evidence="7">
    <location>
        <begin position="322"/>
        <end position="347"/>
    </location>
</feature>
<dbReference type="InterPro" id="IPR048279">
    <property type="entry name" value="MdtK-like"/>
</dbReference>
<dbReference type="Proteomes" id="UP000516349">
    <property type="component" value="Chromosome"/>
</dbReference>
<dbReference type="GO" id="GO:0015297">
    <property type="term" value="F:antiporter activity"/>
    <property type="evidence" value="ECO:0007669"/>
    <property type="project" value="InterPro"/>
</dbReference>
<reference evidence="8 9" key="1">
    <citation type="submission" date="2020-08" db="EMBL/GenBank/DDBJ databases">
        <title>Complete genome sequence of Entomobacter blattae G55GP.</title>
        <authorList>
            <person name="Poehlein A."/>
            <person name="Guzman J."/>
            <person name="Daniel R."/>
            <person name="Vilcinskas A."/>
        </authorList>
    </citation>
    <scope>NUCLEOTIDE SEQUENCE [LARGE SCALE GENOMIC DNA]</scope>
    <source>
        <strain evidence="8 9">G55GP</strain>
    </source>
</reference>
<feature type="transmembrane region" description="Helical" evidence="7">
    <location>
        <begin position="108"/>
        <end position="130"/>
    </location>
</feature>
<dbReference type="InterPro" id="IPR052031">
    <property type="entry name" value="Membrane_Transporter-Flippase"/>
</dbReference>